<protein>
    <submittedName>
        <fullName evidence="2">Uncharacterized protein</fullName>
    </submittedName>
</protein>
<dbReference type="EMBL" id="BJZS01000036">
    <property type="protein sequence ID" value="GEO95354.1"/>
    <property type="molecule type" value="Genomic_DNA"/>
</dbReference>
<evidence type="ECO:0000313" key="3">
    <source>
        <dbReference type="Proteomes" id="UP000321103"/>
    </source>
</evidence>
<keyword evidence="3" id="KW-1185">Reference proteome</keyword>
<feature type="transmembrane region" description="Helical" evidence="1">
    <location>
        <begin position="136"/>
        <end position="153"/>
    </location>
</feature>
<sequence length="184" mass="19846">MGDRTQTRTMGTVYALFLGALIALFVGLGVSTVHPGPQEPEASPELVAAQEVRELTAEEQQQWAEHLRDREAREERSMRHSRDVGVATLVVAVGLLGLGLLVERRGPVLANGVLLGGLFTLLHSVVRSLISQDTLVTFGVVTVSLVVVLFLGYRRFVDRPTGSGETAGPVRVVVSRNGKDASHR</sequence>
<feature type="transmembrane region" description="Helical" evidence="1">
    <location>
        <begin position="84"/>
        <end position="102"/>
    </location>
</feature>
<dbReference type="STRING" id="388357.GCA_001580365_02847"/>
<organism evidence="2 3">
    <name type="scientific">Kocuria turfanensis</name>
    <dbReference type="NCBI Taxonomy" id="388357"/>
    <lineage>
        <taxon>Bacteria</taxon>
        <taxon>Bacillati</taxon>
        <taxon>Actinomycetota</taxon>
        <taxon>Actinomycetes</taxon>
        <taxon>Micrococcales</taxon>
        <taxon>Micrococcaceae</taxon>
        <taxon>Kocuria</taxon>
    </lineage>
</organism>
<keyword evidence="1" id="KW-1133">Transmembrane helix</keyword>
<comment type="caution">
    <text evidence="2">The sequence shown here is derived from an EMBL/GenBank/DDBJ whole genome shotgun (WGS) entry which is preliminary data.</text>
</comment>
<evidence type="ECO:0000313" key="2">
    <source>
        <dbReference type="EMBL" id="GEO95354.1"/>
    </source>
</evidence>
<keyword evidence="1" id="KW-0812">Transmembrane</keyword>
<proteinExistence type="predicted"/>
<evidence type="ECO:0000256" key="1">
    <source>
        <dbReference type="SAM" id="Phobius"/>
    </source>
</evidence>
<dbReference type="AlphaFoldDB" id="A0A512ICC7"/>
<accession>A0A512ICC7</accession>
<keyword evidence="1" id="KW-0472">Membrane</keyword>
<feature type="transmembrane region" description="Helical" evidence="1">
    <location>
        <begin position="109"/>
        <end position="130"/>
    </location>
</feature>
<feature type="transmembrane region" description="Helical" evidence="1">
    <location>
        <begin position="12"/>
        <end position="33"/>
    </location>
</feature>
<dbReference type="RefSeq" id="WP_062736297.1">
    <property type="nucleotide sequence ID" value="NZ_BJZS01000036.1"/>
</dbReference>
<dbReference type="Proteomes" id="UP000321103">
    <property type="component" value="Unassembled WGS sequence"/>
</dbReference>
<reference evidence="2 3" key="1">
    <citation type="submission" date="2019-07" db="EMBL/GenBank/DDBJ databases">
        <title>Whole genome shotgun sequence of Kocuria turfanensis NBRC 107627.</title>
        <authorList>
            <person name="Hosoyama A."/>
            <person name="Uohara A."/>
            <person name="Ohji S."/>
            <person name="Ichikawa N."/>
        </authorList>
    </citation>
    <scope>NUCLEOTIDE SEQUENCE [LARGE SCALE GENOMIC DNA]</scope>
    <source>
        <strain evidence="2 3">NBRC 107627</strain>
    </source>
</reference>
<name>A0A512ICC7_9MICC</name>
<gene>
    <name evidence="2" type="ORF">KTU01_14770</name>
</gene>